<keyword evidence="12" id="KW-1185">Reference proteome</keyword>
<accession>A0A1R1X4F2</accession>
<feature type="transmembrane region" description="Helical" evidence="7">
    <location>
        <begin position="268"/>
        <end position="290"/>
    </location>
</feature>
<feature type="transmembrane region" description="Helical" evidence="7">
    <location>
        <begin position="368"/>
        <end position="394"/>
    </location>
</feature>
<feature type="transmembrane region" description="Helical" evidence="7">
    <location>
        <begin position="113"/>
        <end position="135"/>
    </location>
</feature>
<evidence type="ECO:0000256" key="4">
    <source>
        <dbReference type="ARBA" id="ARBA00022989"/>
    </source>
</evidence>
<feature type="transmembrane region" description="Helical" evidence="7">
    <location>
        <begin position="88"/>
        <end position="107"/>
    </location>
</feature>
<name>A0A1R1X4F2_9FUNG</name>
<feature type="transmembrane region" description="Helical" evidence="7">
    <location>
        <begin position="302"/>
        <end position="319"/>
    </location>
</feature>
<dbReference type="GO" id="GO:0016020">
    <property type="term" value="C:membrane"/>
    <property type="evidence" value="ECO:0007669"/>
    <property type="project" value="UniProtKB-SubCell"/>
</dbReference>
<dbReference type="Proteomes" id="UP000187283">
    <property type="component" value="Unassembled WGS sequence"/>
</dbReference>
<evidence type="ECO:0000256" key="2">
    <source>
        <dbReference type="ARBA" id="ARBA00008066"/>
    </source>
</evidence>
<evidence type="ECO:0000313" key="10">
    <source>
        <dbReference type="EMBL" id="OMJ11502.1"/>
    </source>
</evidence>
<keyword evidence="4 7" id="KW-1133">Transmembrane helix</keyword>
<feature type="transmembrane region" description="Helical" evidence="7">
    <location>
        <begin position="202"/>
        <end position="221"/>
    </location>
</feature>
<dbReference type="EMBL" id="LSSN01003401">
    <property type="protein sequence ID" value="OMJ13658.1"/>
    <property type="molecule type" value="Genomic_DNA"/>
</dbReference>
<evidence type="ECO:0000256" key="3">
    <source>
        <dbReference type="ARBA" id="ARBA00022692"/>
    </source>
</evidence>
<evidence type="ECO:0000256" key="7">
    <source>
        <dbReference type="SAM" id="Phobius"/>
    </source>
</evidence>
<dbReference type="AlphaFoldDB" id="A0A1R1X4F2"/>
<proteinExistence type="inferred from homology"/>
<comment type="caution">
    <text evidence="9">The sequence shown here is derived from an EMBL/GenBank/DDBJ whole genome shotgun (WGS) entry which is preliminary data.</text>
</comment>
<evidence type="ECO:0000313" key="11">
    <source>
        <dbReference type="EMBL" id="OMJ13658.1"/>
    </source>
</evidence>
<sequence length="400" mass="44485">MPIDQASNKRSDILNQSLIPGNPYFSDDRSNSEGRSADIGISNNRLIDENSRISEESEDFNANGDFYFNDGTIQPSNDIRTISFGTALLLYICVTINVGALQVPFAFTTGGWVSVLFVFACFFASVITGIMSYQCLQFNQGTYKRNFHHIAQFAFGSKGYTASLIMSNLNIMSSCIVMLSVVGSIGGALFSTTKRHFDSRVWMLIFSIFILLMFLTLRRFYSFARAVMGFSIYNTFEVTTSLEGYYNKDSIKLGSDGLAIIKHSFASIYFPVSFGFCGYAFGGSAMHTIIQQNMTTPKNWPIVLVFGSFIVFVLITLYGSSMYYSFGDIASTAAVPFQLPIRFVYYIIPASCYLRINSWKLCSKFEKIGTIIVIIVGIFVSVFGTAGAVFYLLYGTQVVL</sequence>
<dbReference type="GO" id="GO:0015179">
    <property type="term" value="F:L-amino acid transmembrane transporter activity"/>
    <property type="evidence" value="ECO:0007669"/>
    <property type="project" value="TreeGrafter"/>
</dbReference>
<evidence type="ECO:0000313" key="12">
    <source>
        <dbReference type="Proteomes" id="UP000187283"/>
    </source>
</evidence>
<comment type="similarity">
    <text evidence="2">Belongs to the amino acid/polyamine transporter 2 family.</text>
</comment>
<dbReference type="Pfam" id="PF01490">
    <property type="entry name" value="Aa_trans"/>
    <property type="match status" value="1"/>
</dbReference>
<dbReference type="EMBL" id="LSSN01004446">
    <property type="protein sequence ID" value="OMJ11502.1"/>
    <property type="molecule type" value="Genomic_DNA"/>
</dbReference>
<dbReference type="OrthoDB" id="40134at2759"/>
<feature type="region of interest" description="Disordered" evidence="6">
    <location>
        <begin position="15"/>
        <end position="37"/>
    </location>
</feature>
<evidence type="ECO:0000313" key="9">
    <source>
        <dbReference type="EMBL" id="OMJ09526.1"/>
    </source>
</evidence>
<reference evidence="9 12" key="1">
    <citation type="submission" date="2017-01" db="EMBL/GenBank/DDBJ databases">
        <authorList>
            <person name="Mah S.A."/>
            <person name="Swanson W.J."/>
            <person name="Moy G.W."/>
            <person name="Vacquier V.D."/>
        </authorList>
    </citation>
    <scope>NUCLEOTIDE SEQUENCE [LARGE SCALE GENOMIC DNA]</scope>
    <source>
        <strain evidence="9 12">GSMNP</strain>
    </source>
</reference>
<dbReference type="PANTHER" id="PTHR22950">
    <property type="entry name" value="AMINO ACID TRANSPORTER"/>
    <property type="match status" value="1"/>
</dbReference>
<dbReference type="EMBL" id="LSSN01005419">
    <property type="protein sequence ID" value="OMJ09526.1"/>
    <property type="molecule type" value="Genomic_DNA"/>
</dbReference>
<protein>
    <recommendedName>
        <fullName evidence="8">Amino acid transporter transmembrane domain-containing protein</fullName>
    </recommendedName>
</protein>
<dbReference type="STRING" id="133412.A0A1R1X4F2"/>
<comment type="subcellular location">
    <subcellularLocation>
        <location evidence="1">Membrane</location>
        <topology evidence="1">Multi-pass membrane protein</topology>
    </subcellularLocation>
</comment>
<feature type="transmembrane region" description="Helical" evidence="7">
    <location>
        <begin position="171"/>
        <end position="190"/>
    </location>
</feature>
<evidence type="ECO:0000256" key="6">
    <source>
        <dbReference type="SAM" id="MobiDB-lite"/>
    </source>
</evidence>
<dbReference type="InterPro" id="IPR013057">
    <property type="entry name" value="AA_transpt_TM"/>
</dbReference>
<evidence type="ECO:0000256" key="1">
    <source>
        <dbReference type="ARBA" id="ARBA00004141"/>
    </source>
</evidence>
<keyword evidence="5 7" id="KW-0472">Membrane</keyword>
<evidence type="ECO:0000256" key="5">
    <source>
        <dbReference type="ARBA" id="ARBA00023136"/>
    </source>
</evidence>
<feature type="compositionally biased region" description="Basic and acidic residues" evidence="6">
    <location>
        <begin position="26"/>
        <end position="36"/>
    </location>
</feature>
<keyword evidence="3 7" id="KW-0812">Transmembrane</keyword>
<feature type="transmembrane region" description="Helical" evidence="7">
    <location>
        <begin position="339"/>
        <end position="356"/>
    </location>
</feature>
<evidence type="ECO:0000259" key="8">
    <source>
        <dbReference type="Pfam" id="PF01490"/>
    </source>
</evidence>
<gene>
    <name evidence="9" type="ORF">AYI70_g10886</name>
    <name evidence="11" type="ORF">AYI70_g8362</name>
    <name evidence="10" type="ORF">AYI70_g9683</name>
</gene>
<organism evidence="9 12">
    <name type="scientific">Smittium culicis</name>
    <dbReference type="NCBI Taxonomy" id="133412"/>
    <lineage>
        <taxon>Eukaryota</taxon>
        <taxon>Fungi</taxon>
        <taxon>Fungi incertae sedis</taxon>
        <taxon>Zoopagomycota</taxon>
        <taxon>Kickxellomycotina</taxon>
        <taxon>Harpellomycetes</taxon>
        <taxon>Harpellales</taxon>
        <taxon>Legeriomycetaceae</taxon>
        <taxon>Smittium</taxon>
    </lineage>
</organism>
<feature type="domain" description="Amino acid transporter transmembrane" evidence="8">
    <location>
        <begin position="80"/>
        <end position="332"/>
    </location>
</feature>